<evidence type="ECO:0000313" key="2">
    <source>
        <dbReference type="Proteomes" id="UP001234989"/>
    </source>
</evidence>
<dbReference type="Proteomes" id="UP001234989">
    <property type="component" value="Chromosome 11"/>
</dbReference>
<sequence>MRKLQFNEAKVHQIQSLSSTNLKSGGYARVTISYQPQRLQSKAASKLGKLMMDALISMHMELRKSYGPEESGFPQWIRWENLNYFLGH</sequence>
<dbReference type="AlphaFoldDB" id="A0AAF0ZZ59"/>
<organism evidence="1 2">
    <name type="scientific">Solanum verrucosum</name>
    <dbReference type="NCBI Taxonomy" id="315347"/>
    <lineage>
        <taxon>Eukaryota</taxon>
        <taxon>Viridiplantae</taxon>
        <taxon>Streptophyta</taxon>
        <taxon>Embryophyta</taxon>
        <taxon>Tracheophyta</taxon>
        <taxon>Spermatophyta</taxon>
        <taxon>Magnoliopsida</taxon>
        <taxon>eudicotyledons</taxon>
        <taxon>Gunneridae</taxon>
        <taxon>Pentapetalae</taxon>
        <taxon>asterids</taxon>
        <taxon>lamiids</taxon>
        <taxon>Solanales</taxon>
        <taxon>Solanaceae</taxon>
        <taxon>Solanoideae</taxon>
        <taxon>Solaneae</taxon>
        <taxon>Solanum</taxon>
    </lineage>
</organism>
<protein>
    <submittedName>
        <fullName evidence="1">Uncharacterized protein</fullName>
    </submittedName>
</protein>
<proteinExistence type="predicted"/>
<accession>A0AAF0ZZ59</accession>
<reference evidence="1" key="1">
    <citation type="submission" date="2023-08" db="EMBL/GenBank/DDBJ databases">
        <title>A de novo genome assembly of Solanum verrucosum Schlechtendal, a Mexican diploid species geographically isolated from the other diploid A-genome species in potato relatives.</title>
        <authorList>
            <person name="Hosaka K."/>
        </authorList>
    </citation>
    <scope>NUCLEOTIDE SEQUENCE</scope>
    <source>
        <tissue evidence="1">Young leaves</tissue>
    </source>
</reference>
<name>A0AAF0ZZ59_SOLVR</name>
<dbReference type="EMBL" id="CP133622">
    <property type="protein sequence ID" value="WMV54635.1"/>
    <property type="molecule type" value="Genomic_DNA"/>
</dbReference>
<evidence type="ECO:0000313" key="1">
    <source>
        <dbReference type="EMBL" id="WMV54635.1"/>
    </source>
</evidence>
<keyword evidence="2" id="KW-1185">Reference proteome</keyword>
<gene>
    <name evidence="1" type="ORF">MTR67_048020</name>
</gene>